<evidence type="ECO:0000313" key="1">
    <source>
        <dbReference type="EMBL" id="JAP95956.1"/>
    </source>
</evidence>
<name>A0A146KKL0_9EUKA</name>
<proteinExistence type="predicted"/>
<dbReference type="EMBL" id="GDID01000650">
    <property type="protein sequence ID" value="JAP95956.1"/>
    <property type="molecule type" value="Transcribed_RNA"/>
</dbReference>
<protein>
    <submittedName>
        <fullName evidence="1">Uncharacterized protein</fullName>
    </submittedName>
</protein>
<sequence>EKQYLHLIELVNIYKTAITNGRFSRNTAAHVLHIEPSVAEGRWYSEITRTKKYGVQYDWRTELNHKVMQQMEAQNKDTSTIDTLINLFITKEATNQRVFELLQKYHPVPQQSLQIQVQQHNELFLDLITSFN</sequence>
<reference evidence="1" key="1">
    <citation type="submission" date="2015-07" db="EMBL/GenBank/DDBJ databases">
        <title>Adaptation to a free-living lifestyle via gene acquisitions in the diplomonad Trepomonas sp. PC1.</title>
        <authorList>
            <person name="Xu F."/>
            <person name="Jerlstrom-Hultqvist J."/>
            <person name="Kolisko M."/>
            <person name="Simpson A.G.B."/>
            <person name="Roger A.J."/>
            <person name="Svard S.G."/>
            <person name="Andersson J.O."/>
        </authorList>
    </citation>
    <scope>NUCLEOTIDE SEQUENCE</scope>
    <source>
        <strain evidence="1">PC1</strain>
    </source>
</reference>
<feature type="non-terminal residue" evidence="1">
    <location>
        <position position="1"/>
    </location>
</feature>
<gene>
    <name evidence="1" type="ORF">TPC1_10869</name>
</gene>
<dbReference type="AlphaFoldDB" id="A0A146KKL0"/>
<organism evidence="1">
    <name type="scientific">Trepomonas sp. PC1</name>
    <dbReference type="NCBI Taxonomy" id="1076344"/>
    <lineage>
        <taxon>Eukaryota</taxon>
        <taxon>Metamonada</taxon>
        <taxon>Diplomonadida</taxon>
        <taxon>Hexamitidae</taxon>
        <taxon>Hexamitinae</taxon>
        <taxon>Trepomonas</taxon>
    </lineage>
</organism>
<feature type="non-terminal residue" evidence="1">
    <location>
        <position position="132"/>
    </location>
</feature>
<accession>A0A146KKL0</accession>